<keyword evidence="3" id="KW-0560">Oxidoreductase</keyword>
<accession>A0A6B2R169</accession>
<keyword evidence="4" id="KW-0503">Monooxygenase</keyword>
<gene>
    <name evidence="4" type="ORF">G3I67_05820</name>
</gene>
<evidence type="ECO:0000256" key="1">
    <source>
        <dbReference type="ARBA" id="ARBA00022630"/>
    </source>
</evidence>
<proteinExistence type="predicted"/>
<dbReference type="SUPFAM" id="SSF51412">
    <property type="entry name" value="Inosine monophosphate dehydrogenase (IMPDH)"/>
    <property type="match status" value="1"/>
</dbReference>
<comment type="caution">
    <text evidence="4">The sequence shown here is derived from an EMBL/GenBank/DDBJ whole genome shotgun (WGS) entry which is preliminary data.</text>
</comment>
<dbReference type="AlphaFoldDB" id="A0A6B2R169"/>
<dbReference type="PANTHER" id="PTHR32332">
    <property type="entry name" value="2-NITROPROPANE DIOXYGENASE"/>
    <property type="match status" value="1"/>
</dbReference>
<keyword evidence="2" id="KW-0288">FMN</keyword>
<dbReference type="InterPro" id="IPR004136">
    <property type="entry name" value="NMO"/>
</dbReference>
<dbReference type="EMBL" id="JAAGRN010000003">
    <property type="protein sequence ID" value="NDY82747.1"/>
    <property type="molecule type" value="Genomic_DNA"/>
</dbReference>
<dbReference type="PANTHER" id="PTHR32332:SF18">
    <property type="entry name" value="2-NITROPROPANE DIOXYGENASE"/>
    <property type="match status" value="1"/>
</dbReference>
<dbReference type="InterPro" id="IPR013785">
    <property type="entry name" value="Aldolase_TIM"/>
</dbReference>
<organism evidence="4">
    <name type="scientific">Sheuella amnicola</name>
    <dbReference type="NCBI Taxonomy" id="2707330"/>
    <lineage>
        <taxon>Bacteria</taxon>
        <taxon>Pseudomonadati</taxon>
        <taxon>Pseudomonadota</taxon>
        <taxon>Betaproteobacteria</taxon>
        <taxon>Burkholderiales</taxon>
        <taxon>Alcaligenaceae</taxon>
        <taxon>Sheuella</taxon>
    </lineage>
</organism>
<evidence type="ECO:0000313" key="4">
    <source>
        <dbReference type="EMBL" id="NDY82747.1"/>
    </source>
</evidence>
<dbReference type="CDD" id="cd04730">
    <property type="entry name" value="NPD_like"/>
    <property type="match status" value="1"/>
</dbReference>
<dbReference type="Pfam" id="PF03060">
    <property type="entry name" value="NMO"/>
    <property type="match status" value="1"/>
</dbReference>
<reference evidence="4" key="1">
    <citation type="submission" date="2020-02" db="EMBL/GenBank/DDBJ databases">
        <authorList>
            <person name="Chen W.-M."/>
        </authorList>
    </citation>
    <scope>NUCLEOTIDE SEQUENCE</scope>
    <source>
        <strain evidence="4">NBD-18</strain>
    </source>
</reference>
<name>A0A6B2R169_9BURK</name>
<dbReference type="RefSeq" id="WP_163652483.1">
    <property type="nucleotide sequence ID" value="NZ_JAAGRN010000003.1"/>
</dbReference>
<evidence type="ECO:0000256" key="3">
    <source>
        <dbReference type="ARBA" id="ARBA00023002"/>
    </source>
</evidence>
<dbReference type="GO" id="GO:0018580">
    <property type="term" value="F:nitronate monooxygenase activity"/>
    <property type="evidence" value="ECO:0007669"/>
    <property type="project" value="InterPro"/>
</dbReference>
<keyword evidence="1" id="KW-0285">Flavoprotein</keyword>
<sequence>MIDSLFNNLENSFFNQALKNQLQSASWFKPLSLAGKKILPIVQGGMGVGVSAHSLAGTVARENAMGTIASIDLRHHHPDLMEQTDRCRDRELIDKVNLIALDREIKAARTLSEGRGLIAVNVMKAVRQHPELVRQTCESGADVLVMGAGLPTDLPEMVADFPKMALVPILSESRGVAILLKKWLKKGHLPAAIIIEHPGYAGGHLGAAKVDDLHATRFDFETVLSECHALFDELELGADAPPLIVAGGIDSHEKVRHWLGSGASGVQLGTAFAVSTEGDAHQEFKRVLMQADPKALTEFVSVAGLPARAVATNWLNQYRKHEVQMQACAKADPRRCAQRADCLTQCGLRDGISRIGQFCIDTKLVSALKGDIGKGLFFRGAGSLPFGQVMRPVNELIEYLLHGFMPLGLGRASAQTV</sequence>
<dbReference type="Gene3D" id="3.20.20.70">
    <property type="entry name" value="Aldolase class I"/>
    <property type="match status" value="1"/>
</dbReference>
<evidence type="ECO:0000256" key="2">
    <source>
        <dbReference type="ARBA" id="ARBA00022643"/>
    </source>
</evidence>
<protein>
    <submittedName>
        <fullName evidence="4">Nitronate monooxygenase</fullName>
    </submittedName>
</protein>